<dbReference type="AlphaFoldDB" id="B7ZY90"/>
<feature type="compositionally biased region" description="Basic and acidic residues" evidence="1">
    <location>
        <begin position="43"/>
        <end position="57"/>
    </location>
</feature>
<proteinExistence type="evidence at transcript level"/>
<name>B7ZY90_MAIZE</name>
<organism evidence="2">
    <name type="scientific">Zea mays</name>
    <name type="common">Maize</name>
    <dbReference type="NCBI Taxonomy" id="4577"/>
    <lineage>
        <taxon>Eukaryota</taxon>
        <taxon>Viridiplantae</taxon>
        <taxon>Streptophyta</taxon>
        <taxon>Embryophyta</taxon>
        <taxon>Tracheophyta</taxon>
        <taxon>Spermatophyta</taxon>
        <taxon>Magnoliopsida</taxon>
        <taxon>Liliopsida</taxon>
        <taxon>Poales</taxon>
        <taxon>Poaceae</taxon>
        <taxon>PACMAD clade</taxon>
        <taxon>Panicoideae</taxon>
        <taxon>Andropogonodae</taxon>
        <taxon>Andropogoneae</taxon>
        <taxon>Tripsacinae</taxon>
        <taxon>Zea</taxon>
    </lineage>
</organism>
<sequence>MCDTRHAISLLCDRAMTTNKELRDGAKIGGRKDGQDGAQIDATETKTGRRDAHHFSGRDGGLGQNRPWPGGVHSHHGRPSEQKTAAPEEQGEQGDPGWGKMEAGPTLQGQTRRTEGQAELGQTTMGGQGRAPGECRELRRLDAQGKEPGSLDQEVALVINGGDPVRGRLGRGS</sequence>
<dbReference type="GeneID" id="100279463"/>
<feature type="region of interest" description="Disordered" evidence="1">
    <location>
        <begin position="21"/>
        <end position="133"/>
    </location>
</feature>
<dbReference type="KEGG" id="zma:100279463"/>
<accession>B7ZY90</accession>
<feature type="compositionally biased region" description="Basic and acidic residues" evidence="1">
    <location>
        <begin position="21"/>
        <end position="35"/>
    </location>
</feature>
<evidence type="ECO:0000256" key="1">
    <source>
        <dbReference type="SAM" id="MobiDB-lite"/>
    </source>
</evidence>
<evidence type="ECO:0000313" key="2">
    <source>
        <dbReference type="EMBL" id="ACL52889.1"/>
    </source>
</evidence>
<dbReference type="EMBL" id="BT054282">
    <property type="protein sequence ID" value="ACL52889.1"/>
    <property type="molecule type" value="mRNA"/>
</dbReference>
<reference evidence="2" key="1">
    <citation type="journal article" date="2009" name="PLoS Genet.">
        <title>Sequencing, mapping, and analysis of 27,455 maize full-length cDNAs.</title>
        <authorList>
            <person name="Soderlund C."/>
            <person name="Descour A."/>
            <person name="Kudrna D."/>
            <person name="Bomhoff M."/>
            <person name="Boyd L."/>
            <person name="Currie J."/>
            <person name="Angelova A."/>
            <person name="Collura K."/>
            <person name="Wissotski M."/>
            <person name="Ashley E."/>
            <person name="Morrow D."/>
            <person name="Fernandes J."/>
            <person name="Walbot V."/>
            <person name="Yu Y."/>
        </authorList>
    </citation>
    <scope>NUCLEOTIDE SEQUENCE</scope>
    <source>
        <strain evidence="2">B73</strain>
    </source>
</reference>
<protein>
    <submittedName>
        <fullName evidence="2">Uncharacterized protein</fullName>
    </submittedName>
</protein>
<reference evidence="2" key="2">
    <citation type="submission" date="2012-06" db="EMBL/GenBank/DDBJ databases">
        <authorList>
            <person name="Yu Y."/>
            <person name="Currie J."/>
            <person name="Lomeli R."/>
            <person name="Angelova A."/>
            <person name="Collura K."/>
            <person name="Wissotski M."/>
            <person name="Campos D."/>
            <person name="Kudrna D."/>
            <person name="Golser W."/>
            <person name="Ashely E."/>
            <person name="Descour A."/>
            <person name="Fernandes J."/>
            <person name="Soderlund C."/>
            <person name="Walbot V."/>
        </authorList>
    </citation>
    <scope>NUCLEOTIDE SEQUENCE</scope>
    <source>
        <strain evidence="2">B73</strain>
    </source>
</reference>